<dbReference type="Pfam" id="PF12728">
    <property type="entry name" value="HTH_17"/>
    <property type="match status" value="1"/>
</dbReference>
<dbReference type="NCBIfam" id="TIGR01764">
    <property type="entry name" value="excise"/>
    <property type="match status" value="1"/>
</dbReference>
<feature type="domain" description="Helix-turn-helix" evidence="1">
    <location>
        <begin position="23"/>
        <end position="68"/>
    </location>
</feature>
<reference evidence="2 3" key="1">
    <citation type="submission" date="2019-05" db="EMBL/GenBank/DDBJ databases">
        <title>We sequenced the genome of Paenibacillus hemerocallicola KCTC 33185 for further insight into its adaptation and study the phylogeny of Paenibacillus.</title>
        <authorList>
            <person name="Narsing Rao M.P."/>
        </authorList>
    </citation>
    <scope>NUCLEOTIDE SEQUENCE [LARGE SCALE GENOMIC DNA]</scope>
    <source>
        <strain evidence="2 3">KCTC 33185</strain>
    </source>
</reference>
<accession>A0A5C4TIC2</accession>
<dbReference type="RefSeq" id="WP_139600166.1">
    <property type="nucleotide sequence ID" value="NZ_VDCQ01000001.1"/>
</dbReference>
<comment type="caution">
    <text evidence="2">The sequence shown here is derived from an EMBL/GenBank/DDBJ whole genome shotgun (WGS) entry which is preliminary data.</text>
</comment>
<protein>
    <submittedName>
        <fullName evidence="2">Helix-turn-helix domain-containing protein</fullName>
    </submittedName>
</protein>
<organism evidence="2 3">
    <name type="scientific">Paenibacillus hemerocallicola</name>
    <dbReference type="NCBI Taxonomy" id="1172614"/>
    <lineage>
        <taxon>Bacteria</taxon>
        <taxon>Bacillati</taxon>
        <taxon>Bacillota</taxon>
        <taxon>Bacilli</taxon>
        <taxon>Bacillales</taxon>
        <taxon>Paenibacillaceae</taxon>
        <taxon>Paenibacillus</taxon>
    </lineage>
</organism>
<proteinExistence type="predicted"/>
<dbReference type="GO" id="GO:0003677">
    <property type="term" value="F:DNA binding"/>
    <property type="evidence" value="ECO:0007669"/>
    <property type="project" value="InterPro"/>
</dbReference>
<dbReference type="OrthoDB" id="2663508at2"/>
<sequence length="82" mass="9688">MEQQILVQNDQAIPRAVDQLPLVLTLKDAAEYLQYSVMTIRRRVWSGRIRSYREGQEHRIRREWLLEYEASLIAASQSSKEV</sequence>
<keyword evidence="3" id="KW-1185">Reference proteome</keyword>
<dbReference type="InterPro" id="IPR010093">
    <property type="entry name" value="SinI_DNA-bd"/>
</dbReference>
<dbReference type="Proteomes" id="UP000307943">
    <property type="component" value="Unassembled WGS sequence"/>
</dbReference>
<dbReference type="InterPro" id="IPR041657">
    <property type="entry name" value="HTH_17"/>
</dbReference>
<evidence type="ECO:0000259" key="1">
    <source>
        <dbReference type="Pfam" id="PF12728"/>
    </source>
</evidence>
<evidence type="ECO:0000313" key="3">
    <source>
        <dbReference type="Proteomes" id="UP000307943"/>
    </source>
</evidence>
<evidence type="ECO:0000313" key="2">
    <source>
        <dbReference type="EMBL" id="TNJ68189.1"/>
    </source>
</evidence>
<name>A0A5C4TIC2_9BACL</name>
<dbReference type="EMBL" id="VDCQ01000001">
    <property type="protein sequence ID" value="TNJ68189.1"/>
    <property type="molecule type" value="Genomic_DNA"/>
</dbReference>
<dbReference type="AlphaFoldDB" id="A0A5C4TIC2"/>
<gene>
    <name evidence="2" type="ORF">FE784_00550</name>
</gene>